<dbReference type="SMART" id="SM00530">
    <property type="entry name" value="HTH_XRE"/>
    <property type="match status" value="1"/>
</dbReference>
<dbReference type="GO" id="GO:0003677">
    <property type="term" value="F:DNA binding"/>
    <property type="evidence" value="ECO:0007669"/>
    <property type="project" value="InterPro"/>
</dbReference>
<name>A0A1H2GCB2_9ACTN</name>
<dbReference type="STRING" id="419479.SAMN04488563_0413"/>
<dbReference type="PROSITE" id="PS50943">
    <property type="entry name" value="HTH_CROC1"/>
    <property type="match status" value="1"/>
</dbReference>
<organism evidence="2 3">
    <name type="scientific">Jiangella alkaliphila</name>
    <dbReference type="NCBI Taxonomy" id="419479"/>
    <lineage>
        <taxon>Bacteria</taxon>
        <taxon>Bacillati</taxon>
        <taxon>Actinomycetota</taxon>
        <taxon>Actinomycetes</taxon>
        <taxon>Jiangellales</taxon>
        <taxon>Jiangellaceae</taxon>
        <taxon>Jiangella</taxon>
    </lineage>
</organism>
<dbReference type="RefSeq" id="WP_046766647.1">
    <property type="nucleotide sequence ID" value="NZ_KQ061219.1"/>
</dbReference>
<reference evidence="3" key="1">
    <citation type="submission" date="2016-10" db="EMBL/GenBank/DDBJ databases">
        <authorList>
            <person name="Varghese N."/>
            <person name="Submissions S."/>
        </authorList>
    </citation>
    <scope>NUCLEOTIDE SEQUENCE [LARGE SCALE GENOMIC DNA]</scope>
    <source>
        <strain evidence="3">DSM 45079</strain>
    </source>
</reference>
<sequence>MSSFQREREALGQRLREIRIAARLTGRALADRAGWHSSKISKIEAGKQTPSERDLELWAQHCGAAGRLPDLVAALRSLESHYQEHRRQFQAGMAGHQRDYASMEANTEFIRNFESSCVSGLVQTPDYARFRLAEAVTYNGAPDDLDGAVAARMQRQHVLYTPGKRFHIVMTEAALRYRLCPPDVMEGQLDRLVSASTMRSVRLGVIPFDANYPVMPVHGFWLFDKQLVRAETFTAELHITDSTELQAYARIFSELAGAAAYGAEARALITRVMAEPSVTAD</sequence>
<gene>
    <name evidence="2" type="ORF">SAMN04488563_0413</name>
</gene>
<evidence type="ECO:0000313" key="2">
    <source>
        <dbReference type="EMBL" id="SDU17111.1"/>
    </source>
</evidence>
<dbReference type="InterPro" id="IPR010982">
    <property type="entry name" value="Lambda_DNA-bd_dom_sf"/>
</dbReference>
<proteinExistence type="predicted"/>
<dbReference type="Proteomes" id="UP000182977">
    <property type="component" value="Chromosome I"/>
</dbReference>
<dbReference type="InterPro" id="IPR001387">
    <property type="entry name" value="Cro/C1-type_HTH"/>
</dbReference>
<evidence type="ECO:0000313" key="3">
    <source>
        <dbReference type="Proteomes" id="UP000182977"/>
    </source>
</evidence>
<dbReference type="Pfam" id="PF13560">
    <property type="entry name" value="HTH_31"/>
    <property type="match status" value="1"/>
</dbReference>
<dbReference type="Pfam" id="PF19054">
    <property type="entry name" value="DUF5753"/>
    <property type="match status" value="1"/>
</dbReference>
<dbReference type="EMBL" id="LT629791">
    <property type="protein sequence ID" value="SDU17111.1"/>
    <property type="molecule type" value="Genomic_DNA"/>
</dbReference>
<evidence type="ECO:0000259" key="1">
    <source>
        <dbReference type="PROSITE" id="PS50943"/>
    </source>
</evidence>
<dbReference type="Gene3D" id="1.10.260.40">
    <property type="entry name" value="lambda repressor-like DNA-binding domains"/>
    <property type="match status" value="1"/>
</dbReference>
<dbReference type="OrthoDB" id="4966777at2"/>
<feature type="domain" description="HTH cro/C1-type" evidence="1">
    <location>
        <begin position="15"/>
        <end position="68"/>
    </location>
</feature>
<protein>
    <submittedName>
        <fullName evidence="2">Helix-turn-helix domain-containing protein</fullName>
    </submittedName>
</protein>
<dbReference type="InterPro" id="IPR043917">
    <property type="entry name" value="DUF5753"/>
</dbReference>
<dbReference type="AlphaFoldDB" id="A0A1H2GCB2"/>
<dbReference type="SUPFAM" id="SSF47413">
    <property type="entry name" value="lambda repressor-like DNA-binding domains"/>
    <property type="match status" value="1"/>
</dbReference>
<dbReference type="CDD" id="cd00093">
    <property type="entry name" value="HTH_XRE"/>
    <property type="match status" value="1"/>
</dbReference>
<accession>A0A1H2GCB2</accession>
<keyword evidence="3" id="KW-1185">Reference proteome</keyword>